<keyword evidence="1" id="KW-0233">DNA recombination</keyword>
<accession>A0ABT4U0H8</accession>
<dbReference type="RefSeq" id="WP_270684182.1">
    <property type="nucleotide sequence ID" value="NZ_JAQFWQ010000011.1"/>
</dbReference>
<evidence type="ECO:0000313" key="3">
    <source>
        <dbReference type="EMBL" id="MDA2810186.1"/>
    </source>
</evidence>
<evidence type="ECO:0000313" key="4">
    <source>
        <dbReference type="Proteomes" id="UP001527866"/>
    </source>
</evidence>
<dbReference type="InterPro" id="IPR002104">
    <property type="entry name" value="Integrase_catalytic"/>
</dbReference>
<evidence type="ECO:0000259" key="2">
    <source>
        <dbReference type="PROSITE" id="PS51898"/>
    </source>
</evidence>
<dbReference type="InterPro" id="IPR011010">
    <property type="entry name" value="DNA_brk_join_enz"/>
</dbReference>
<reference evidence="3 4" key="1">
    <citation type="submission" date="2023-01" db="EMBL/GenBank/DDBJ databases">
        <title>Draft genome sequence of Nocardiopsis sp. RSe5-2 isolated from halophytes.</title>
        <authorList>
            <person name="Duangmal K."/>
            <person name="Chantavorakit T."/>
        </authorList>
    </citation>
    <scope>NUCLEOTIDE SEQUENCE [LARGE SCALE GENOMIC DNA]</scope>
    <source>
        <strain evidence="3 4">RSe5-2</strain>
    </source>
</reference>
<name>A0ABT4U0H8_9ACTN</name>
<protein>
    <submittedName>
        <fullName evidence="3">Tyrosine-type recombinase/integrase</fullName>
    </submittedName>
</protein>
<dbReference type="EMBL" id="JAQFWQ010000011">
    <property type="protein sequence ID" value="MDA2810186.1"/>
    <property type="molecule type" value="Genomic_DNA"/>
</dbReference>
<proteinExistence type="predicted"/>
<dbReference type="InterPro" id="IPR050090">
    <property type="entry name" value="Tyrosine_recombinase_XerCD"/>
</dbReference>
<dbReference type="SUPFAM" id="SSF56349">
    <property type="entry name" value="DNA breaking-rejoining enzymes"/>
    <property type="match status" value="1"/>
</dbReference>
<dbReference type="Proteomes" id="UP001527866">
    <property type="component" value="Unassembled WGS sequence"/>
</dbReference>
<comment type="caution">
    <text evidence="3">The sequence shown here is derived from an EMBL/GenBank/DDBJ whole genome shotgun (WGS) entry which is preliminary data.</text>
</comment>
<dbReference type="PANTHER" id="PTHR30349:SF64">
    <property type="entry name" value="PROPHAGE INTEGRASE INTD-RELATED"/>
    <property type="match status" value="1"/>
</dbReference>
<sequence>MSGAAQDIQFWEVRKRANRKKPWELRWRIDTVEKSRSFLTKELANNHKTALHRAARAGERFSTVTGEPESWAASRESVWSLLRSYVRHAWADTSSGNTRRTIGDNVARLALASLDDAAVKRCAAPAPAWRVRKAVHAALAFRIDAGAEKAEDRVVPPDPASLSELDRECLAWLEKVSLPVSDAGSEKGARQVLDRSAMRADSKGRVAGDTLRRRRGIWSNALDHAVARGLIGANPIAGVRMRRARSADAVNPRTVPDYQQASRLIRALMDSGRERDGYLSVFFATAYLAGTRPGETRGIRVQDIVWPEDVRDPEAVPGWGVLMASGSRTEVAGRYTDDGEHGEDRELKQRAADDVRPVPLCPELVALLRGHLARYGTAPDGRLWWHASPHGEHDVFPGKLYRAAWSRARKAALTPSELSLGVASRPYDLRHGCASWLLYTGVPAPEVARRLGHTVEVLMQTYAHWFTGQTNAANARIDAALEKAGPLTGHHDESGAPDGR</sequence>
<dbReference type="PANTHER" id="PTHR30349">
    <property type="entry name" value="PHAGE INTEGRASE-RELATED"/>
    <property type="match status" value="1"/>
</dbReference>
<evidence type="ECO:0000256" key="1">
    <source>
        <dbReference type="ARBA" id="ARBA00023172"/>
    </source>
</evidence>
<gene>
    <name evidence="3" type="ORF">O4J56_06005</name>
</gene>
<feature type="domain" description="Tyr recombinase" evidence="2">
    <location>
        <begin position="250"/>
        <end position="476"/>
    </location>
</feature>
<keyword evidence="4" id="KW-1185">Reference proteome</keyword>
<dbReference type="Gene3D" id="1.10.443.10">
    <property type="entry name" value="Intergrase catalytic core"/>
    <property type="match status" value="1"/>
</dbReference>
<dbReference type="PROSITE" id="PS51898">
    <property type="entry name" value="TYR_RECOMBINASE"/>
    <property type="match status" value="1"/>
</dbReference>
<organism evidence="3 4">
    <name type="scientific">Nocardiopsis endophytica</name>
    <dbReference type="NCBI Taxonomy" id="3018445"/>
    <lineage>
        <taxon>Bacteria</taxon>
        <taxon>Bacillati</taxon>
        <taxon>Actinomycetota</taxon>
        <taxon>Actinomycetes</taxon>
        <taxon>Streptosporangiales</taxon>
        <taxon>Nocardiopsidaceae</taxon>
        <taxon>Nocardiopsis</taxon>
    </lineage>
</organism>
<dbReference type="InterPro" id="IPR013762">
    <property type="entry name" value="Integrase-like_cat_sf"/>
</dbReference>